<organism evidence="1">
    <name type="scientific">Oryza glumipatula</name>
    <dbReference type="NCBI Taxonomy" id="40148"/>
    <lineage>
        <taxon>Eukaryota</taxon>
        <taxon>Viridiplantae</taxon>
        <taxon>Streptophyta</taxon>
        <taxon>Embryophyta</taxon>
        <taxon>Tracheophyta</taxon>
        <taxon>Spermatophyta</taxon>
        <taxon>Magnoliopsida</taxon>
        <taxon>Liliopsida</taxon>
        <taxon>Poales</taxon>
        <taxon>Poaceae</taxon>
        <taxon>BOP clade</taxon>
        <taxon>Oryzoideae</taxon>
        <taxon>Oryzeae</taxon>
        <taxon>Oryzinae</taxon>
        <taxon>Oryza</taxon>
    </lineage>
</organism>
<dbReference type="EnsemblPlants" id="OGLUM02G30360.1">
    <property type="protein sequence ID" value="OGLUM02G30360.1"/>
    <property type="gene ID" value="OGLUM02G30360"/>
</dbReference>
<dbReference type="Proteomes" id="UP000026961">
    <property type="component" value="Chromosome 2"/>
</dbReference>
<dbReference type="Gramene" id="OGLUM02G30360.1">
    <property type="protein sequence ID" value="OGLUM02G30360.1"/>
    <property type="gene ID" value="OGLUM02G30360"/>
</dbReference>
<name>A0A0D9YX76_9ORYZ</name>
<dbReference type="AlphaFoldDB" id="A0A0D9YX76"/>
<evidence type="ECO:0000313" key="1">
    <source>
        <dbReference type="EnsemblPlants" id="OGLUM02G30360.1"/>
    </source>
</evidence>
<reference evidence="1" key="2">
    <citation type="submission" date="2018-05" db="EMBL/GenBank/DDBJ databases">
        <title>OgluRS3 (Oryza glumaepatula Reference Sequence Version 3).</title>
        <authorList>
            <person name="Zhang J."/>
            <person name="Kudrna D."/>
            <person name="Lee S."/>
            <person name="Talag J."/>
            <person name="Welchert J."/>
            <person name="Wing R.A."/>
        </authorList>
    </citation>
    <scope>NUCLEOTIDE SEQUENCE [LARGE SCALE GENOMIC DNA]</scope>
</reference>
<dbReference type="HOGENOM" id="CLU_1542460_0_0_1"/>
<evidence type="ECO:0000313" key="2">
    <source>
        <dbReference type="Proteomes" id="UP000026961"/>
    </source>
</evidence>
<reference evidence="1" key="1">
    <citation type="submission" date="2015-04" db="UniProtKB">
        <authorList>
            <consortium name="EnsemblPlants"/>
        </authorList>
    </citation>
    <scope>IDENTIFICATION</scope>
</reference>
<sequence>MDSVCTAVGGDTYVAGTLWELANTEPNGSVTGFGEWASITPSACVLVCFSEEYQSKGNHVNENLRERDLSTEERCKWKWPEQDKIENHKASSRQTEQLSVHILITRNITDSWRNLKLNFKDLQLAWINKAVHACKSARASRMWGEAQQRPRADAFDETSQYSIPAPIPSHAMLV</sequence>
<keyword evidence="2" id="KW-1185">Reference proteome</keyword>
<protein>
    <submittedName>
        <fullName evidence="1">Uncharacterized protein</fullName>
    </submittedName>
</protein>
<accession>A0A0D9YX76</accession>
<proteinExistence type="predicted"/>